<evidence type="ECO:0000256" key="3">
    <source>
        <dbReference type="ARBA" id="ARBA00023163"/>
    </source>
</evidence>
<dbReference type="Pfam" id="PF12833">
    <property type="entry name" value="HTH_18"/>
    <property type="match status" value="1"/>
</dbReference>
<dbReference type="PANTHER" id="PTHR43280:SF2">
    <property type="entry name" value="HTH-TYPE TRANSCRIPTIONAL REGULATOR EXSA"/>
    <property type="match status" value="1"/>
</dbReference>
<dbReference type="SUPFAM" id="SSF46689">
    <property type="entry name" value="Homeodomain-like"/>
    <property type="match status" value="1"/>
</dbReference>
<evidence type="ECO:0000256" key="1">
    <source>
        <dbReference type="ARBA" id="ARBA00023015"/>
    </source>
</evidence>
<reference evidence="7 8" key="1">
    <citation type="submission" date="2019-11" db="EMBL/GenBank/DDBJ databases">
        <authorList>
            <person name="Holert J."/>
        </authorList>
    </citation>
    <scope>NUCLEOTIDE SEQUENCE [LARGE SCALE GENOMIC DNA]</scope>
    <source>
        <strain evidence="7">SB11_3</strain>
    </source>
</reference>
<dbReference type="Proteomes" id="UP000441399">
    <property type="component" value="Unassembled WGS sequence"/>
</dbReference>
<keyword evidence="2" id="KW-0238">DNA-binding</keyword>
<dbReference type="PRINTS" id="PR00032">
    <property type="entry name" value="HTHARAC"/>
</dbReference>
<evidence type="ECO:0000259" key="6">
    <source>
        <dbReference type="PROSITE" id="PS01124"/>
    </source>
</evidence>
<keyword evidence="1" id="KW-0805">Transcription regulation</keyword>
<feature type="transmembrane region" description="Helical" evidence="5">
    <location>
        <begin position="55"/>
        <end position="74"/>
    </location>
</feature>
<keyword evidence="8" id="KW-1185">Reference proteome</keyword>
<protein>
    <submittedName>
        <fullName evidence="7">HTH-type transcriptional regulator ChbR</fullName>
    </submittedName>
</protein>
<organism evidence="7 8">
    <name type="scientific">BD1-7 clade bacterium</name>
    <dbReference type="NCBI Taxonomy" id="2029982"/>
    <lineage>
        <taxon>Bacteria</taxon>
        <taxon>Pseudomonadati</taxon>
        <taxon>Pseudomonadota</taxon>
        <taxon>Gammaproteobacteria</taxon>
        <taxon>Cellvibrionales</taxon>
        <taxon>Spongiibacteraceae</taxon>
        <taxon>BD1-7 clade</taxon>
    </lineage>
</organism>
<feature type="transmembrane region" description="Helical" evidence="5">
    <location>
        <begin position="141"/>
        <end position="161"/>
    </location>
</feature>
<dbReference type="GO" id="GO:0043565">
    <property type="term" value="F:sequence-specific DNA binding"/>
    <property type="evidence" value="ECO:0007669"/>
    <property type="project" value="InterPro"/>
</dbReference>
<feature type="compositionally biased region" description="Basic and acidic residues" evidence="4">
    <location>
        <begin position="246"/>
        <end position="257"/>
    </location>
</feature>
<keyword evidence="5" id="KW-0472">Membrane</keyword>
<dbReference type="InterPro" id="IPR020449">
    <property type="entry name" value="Tscrpt_reg_AraC-type_HTH"/>
</dbReference>
<feature type="transmembrane region" description="Helical" evidence="5">
    <location>
        <begin position="94"/>
        <end position="120"/>
    </location>
</feature>
<sequence>MGFQTAYILLIILDAQDFYISPRLYFLCLTVIFLVGPITLGYVSHISSRRSVSIVDFIPSLVPILLLLVAPDLISSGGLFQIASASDYNHPNYLALFNFLSLLAGIQVTLYLALATRLVMRMRADWEFYQSKTLPRSWYQTVEALGVIWVVTVLQVISAFLNPAGDSVSIGDVGFILQVIYFISIACKTALFQPAETHIPARPSLFEAETDYADASVLSNPAEPTSTAVANTRSVPLPVNQTNVEVVKESKESEQAKESTSAAEASEITLETEAPETDTPGQTSDDIGQAFTRIQDAVCDHRWYQQEDLSLVNLAALLETTTHKLSEIINKGSGQSFYEFINGLRISHAAQCLIKQPNDTITDIYFDAGFTSKSTFYNTFKKQYGVTPTQYRKQNLPKAPN</sequence>
<evidence type="ECO:0000256" key="5">
    <source>
        <dbReference type="SAM" id="Phobius"/>
    </source>
</evidence>
<name>A0A5S9QYJ8_9GAMM</name>
<dbReference type="EMBL" id="CACSIO010000061">
    <property type="protein sequence ID" value="CAA0125331.1"/>
    <property type="molecule type" value="Genomic_DNA"/>
</dbReference>
<dbReference type="PANTHER" id="PTHR43280">
    <property type="entry name" value="ARAC-FAMILY TRANSCRIPTIONAL REGULATOR"/>
    <property type="match status" value="1"/>
</dbReference>
<evidence type="ECO:0000313" key="7">
    <source>
        <dbReference type="EMBL" id="CAA0125331.1"/>
    </source>
</evidence>
<evidence type="ECO:0000256" key="2">
    <source>
        <dbReference type="ARBA" id="ARBA00023125"/>
    </source>
</evidence>
<keyword evidence="3" id="KW-0804">Transcription</keyword>
<dbReference type="PROSITE" id="PS01124">
    <property type="entry name" value="HTH_ARAC_FAMILY_2"/>
    <property type="match status" value="1"/>
</dbReference>
<evidence type="ECO:0000313" key="8">
    <source>
        <dbReference type="Proteomes" id="UP000441399"/>
    </source>
</evidence>
<feature type="transmembrane region" description="Helical" evidence="5">
    <location>
        <begin position="173"/>
        <end position="192"/>
    </location>
</feature>
<gene>
    <name evidence="7" type="primary">chbR</name>
    <name evidence="7" type="ORF">OPDIPICF_03442</name>
</gene>
<feature type="region of interest" description="Disordered" evidence="4">
    <location>
        <begin position="245"/>
        <end position="286"/>
    </location>
</feature>
<accession>A0A5S9QYJ8</accession>
<dbReference type="InterPro" id="IPR009057">
    <property type="entry name" value="Homeodomain-like_sf"/>
</dbReference>
<dbReference type="AlphaFoldDB" id="A0A5S9QYJ8"/>
<keyword evidence="5" id="KW-0812">Transmembrane</keyword>
<dbReference type="Gene3D" id="1.10.10.60">
    <property type="entry name" value="Homeodomain-like"/>
    <property type="match status" value="1"/>
</dbReference>
<feature type="domain" description="HTH araC/xylS-type" evidence="6">
    <location>
        <begin position="304"/>
        <end position="394"/>
    </location>
</feature>
<proteinExistence type="predicted"/>
<dbReference type="SMART" id="SM00342">
    <property type="entry name" value="HTH_ARAC"/>
    <property type="match status" value="1"/>
</dbReference>
<keyword evidence="5" id="KW-1133">Transmembrane helix</keyword>
<evidence type="ECO:0000256" key="4">
    <source>
        <dbReference type="SAM" id="MobiDB-lite"/>
    </source>
</evidence>
<dbReference type="InterPro" id="IPR018060">
    <property type="entry name" value="HTH_AraC"/>
</dbReference>
<feature type="transmembrane region" description="Helical" evidence="5">
    <location>
        <begin position="24"/>
        <end position="43"/>
    </location>
</feature>
<feature type="compositionally biased region" description="Low complexity" evidence="4">
    <location>
        <begin position="258"/>
        <end position="272"/>
    </location>
</feature>
<dbReference type="GO" id="GO:0003700">
    <property type="term" value="F:DNA-binding transcription factor activity"/>
    <property type="evidence" value="ECO:0007669"/>
    <property type="project" value="InterPro"/>
</dbReference>